<dbReference type="Gene3D" id="6.10.140.1330">
    <property type="match status" value="1"/>
</dbReference>
<feature type="transmembrane region" description="Helical" evidence="10">
    <location>
        <begin position="154"/>
        <end position="176"/>
    </location>
</feature>
<evidence type="ECO:0000313" key="13">
    <source>
        <dbReference type="Proteomes" id="UP000244978"/>
    </source>
</evidence>
<protein>
    <submittedName>
        <fullName evidence="12">Sodium:proton antiporter</fullName>
    </submittedName>
</protein>
<evidence type="ECO:0000256" key="9">
    <source>
        <dbReference type="ARBA" id="ARBA00023201"/>
    </source>
</evidence>
<evidence type="ECO:0000256" key="6">
    <source>
        <dbReference type="ARBA" id="ARBA00023053"/>
    </source>
</evidence>
<evidence type="ECO:0000256" key="10">
    <source>
        <dbReference type="SAM" id="Phobius"/>
    </source>
</evidence>
<dbReference type="GO" id="GO:0015385">
    <property type="term" value="F:sodium:proton antiporter activity"/>
    <property type="evidence" value="ECO:0007669"/>
    <property type="project" value="InterPro"/>
</dbReference>
<dbReference type="PANTHER" id="PTHR10110">
    <property type="entry name" value="SODIUM/HYDROGEN EXCHANGER"/>
    <property type="match status" value="1"/>
</dbReference>
<dbReference type="Proteomes" id="UP000244978">
    <property type="component" value="Unassembled WGS sequence"/>
</dbReference>
<accession>A0A2U1T2B6</accession>
<feature type="transmembrane region" description="Helical" evidence="10">
    <location>
        <begin position="210"/>
        <end position="226"/>
    </location>
</feature>
<evidence type="ECO:0000256" key="5">
    <source>
        <dbReference type="ARBA" id="ARBA00022989"/>
    </source>
</evidence>
<keyword evidence="4 10" id="KW-0812">Transmembrane</keyword>
<comment type="subcellular location">
    <subcellularLocation>
        <location evidence="1">Cell membrane</location>
        <topology evidence="1">Multi-pass membrane protein</topology>
    </subcellularLocation>
</comment>
<dbReference type="InterPro" id="IPR006153">
    <property type="entry name" value="Cation/H_exchanger_TM"/>
</dbReference>
<dbReference type="GO" id="GO:0015386">
    <property type="term" value="F:potassium:proton antiporter activity"/>
    <property type="evidence" value="ECO:0007669"/>
    <property type="project" value="TreeGrafter"/>
</dbReference>
<feature type="transmembrane region" description="Helical" evidence="10">
    <location>
        <begin position="54"/>
        <end position="74"/>
    </location>
</feature>
<evidence type="ECO:0000256" key="7">
    <source>
        <dbReference type="ARBA" id="ARBA00023065"/>
    </source>
</evidence>
<dbReference type="GO" id="GO:0098719">
    <property type="term" value="P:sodium ion import across plasma membrane"/>
    <property type="evidence" value="ECO:0007669"/>
    <property type="project" value="TreeGrafter"/>
</dbReference>
<dbReference type="AlphaFoldDB" id="A0A2U1T2B6"/>
<comment type="caution">
    <text evidence="12">The sequence shown here is derived from an EMBL/GenBank/DDBJ whole genome shotgun (WGS) entry which is preliminary data.</text>
</comment>
<dbReference type="GO" id="GO:0051453">
    <property type="term" value="P:regulation of intracellular pH"/>
    <property type="evidence" value="ECO:0007669"/>
    <property type="project" value="TreeGrafter"/>
</dbReference>
<feature type="transmembrane region" description="Helical" evidence="10">
    <location>
        <begin position="417"/>
        <end position="435"/>
    </location>
</feature>
<evidence type="ECO:0000259" key="11">
    <source>
        <dbReference type="Pfam" id="PF00999"/>
    </source>
</evidence>
<name>A0A2U1T2B6_9MICO</name>
<dbReference type="RefSeq" id="WP_108998228.1">
    <property type="nucleotide sequence ID" value="NZ_QEEX01000001.1"/>
</dbReference>
<feature type="transmembrane region" description="Helical" evidence="10">
    <location>
        <begin position="182"/>
        <end position="203"/>
    </location>
</feature>
<keyword evidence="13" id="KW-1185">Reference proteome</keyword>
<keyword evidence="5 10" id="KW-1133">Transmembrane helix</keyword>
<feature type="transmembrane region" description="Helical" evidence="10">
    <location>
        <begin position="6"/>
        <end position="21"/>
    </location>
</feature>
<dbReference type="InterPro" id="IPR018422">
    <property type="entry name" value="Cation/H_exchanger_CPA1"/>
</dbReference>
<organism evidence="12 13">
    <name type="scientific">Homoserinimonas hongtaonis</name>
    <dbReference type="NCBI Taxonomy" id="2079791"/>
    <lineage>
        <taxon>Bacteria</taxon>
        <taxon>Bacillati</taxon>
        <taxon>Actinomycetota</taxon>
        <taxon>Actinomycetes</taxon>
        <taxon>Micrococcales</taxon>
        <taxon>Microbacteriaceae</taxon>
        <taxon>Homoserinimonas</taxon>
    </lineage>
</organism>
<keyword evidence="7" id="KW-0406">Ion transport</keyword>
<feature type="transmembrane region" description="Helical" evidence="10">
    <location>
        <begin position="111"/>
        <end position="133"/>
    </location>
</feature>
<sequence>MELPLVIVIAVTLIVAFSLVAKRLGLAAPVVLLLVGVGISYIPGVPEIEVPPEIILMAVLPPILYAAALQVPVIDFRRNLSSITSLSVVLVVVSAFCIGTVLFFLLPDLNFAAAVALGAVVSPPDAVAAIAIGKKLGLPPRLVTVLEGEGLVNDATALVLLRSAVAIAAGGVATVLDGIIDFGFAVVVAIAIGLAVGIITVWLRARIDDPLVDTAVALLVPFLAFIPAEEVHASGVLAVVVAGLYVGHNAPRFVDVQSRVAERANWRSVQFILENGVFLLMGVEIRALIADINPEEVSAWQAVLMGLLVTGMLVIIRFAWVNPMVYLLQRKAERDEYRLLRMKLGLDHMRKNLPEADPRMERRRQRVEKMYARQRADLDHTRTDGLDWRGGIVLSWSGMRGVVTLAAAQSLPESTPYRAQLILIAFTVAVVTLVVQGSTLPLLIRWVGIEGVNVADDERKLAKLLEEISHEGLKVLDDPTAIVGPDVEIVPGVVNRVRTDTLLRIDAAKERASRSGDATPHQQYAALRNAVVQGEFDALMNARSAGRYPSRILRNAQALLEVEETRLRGRLDDDH</sequence>
<evidence type="ECO:0000256" key="8">
    <source>
        <dbReference type="ARBA" id="ARBA00023136"/>
    </source>
</evidence>
<dbReference type="GO" id="GO:0005886">
    <property type="term" value="C:plasma membrane"/>
    <property type="evidence" value="ECO:0007669"/>
    <property type="project" value="UniProtKB-SubCell"/>
</dbReference>
<dbReference type="PANTHER" id="PTHR10110:SF86">
    <property type="entry name" value="SODIUM_HYDROGEN EXCHANGER 7"/>
    <property type="match status" value="1"/>
</dbReference>
<dbReference type="EMBL" id="QEEX01000001">
    <property type="protein sequence ID" value="PWB98015.1"/>
    <property type="molecule type" value="Genomic_DNA"/>
</dbReference>
<evidence type="ECO:0000313" key="12">
    <source>
        <dbReference type="EMBL" id="PWB98015.1"/>
    </source>
</evidence>
<keyword evidence="9" id="KW-0739">Sodium transport</keyword>
<evidence type="ECO:0000256" key="4">
    <source>
        <dbReference type="ARBA" id="ARBA00022692"/>
    </source>
</evidence>
<keyword evidence="2" id="KW-0813">Transport</keyword>
<feature type="transmembrane region" description="Helical" evidence="10">
    <location>
        <begin position="86"/>
        <end position="105"/>
    </location>
</feature>
<feature type="transmembrane region" description="Helical" evidence="10">
    <location>
        <begin position="302"/>
        <end position="328"/>
    </location>
</feature>
<keyword evidence="3" id="KW-1003">Cell membrane</keyword>
<evidence type="ECO:0000256" key="2">
    <source>
        <dbReference type="ARBA" id="ARBA00022448"/>
    </source>
</evidence>
<feature type="transmembrane region" description="Helical" evidence="10">
    <location>
        <begin position="232"/>
        <end position="250"/>
    </location>
</feature>
<dbReference type="Pfam" id="PF00999">
    <property type="entry name" value="Na_H_Exchanger"/>
    <property type="match status" value="1"/>
</dbReference>
<proteinExistence type="predicted"/>
<keyword evidence="8 10" id="KW-0472">Membrane</keyword>
<evidence type="ECO:0000256" key="3">
    <source>
        <dbReference type="ARBA" id="ARBA00022475"/>
    </source>
</evidence>
<gene>
    <name evidence="12" type="ORF">DF220_09370</name>
</gene>
<reference evidence="13" key="1">
    <citation type="submission" date="2018-04" db="EMBL/GenBank/DDBJ databases">
        <authorList>
            <person name="Liu S."/>
            <person name="Wang Z."/>
            <person name="Li J."/>
        </authorList>
    </citation>
    <scope>NUCLEOTIDE SEQUENCE [LARGE SCALE GENOMIC DNA]</scope>
    <source>
        <strain evidence="13">S1194</strain>
    </source>
</reference>
<feature type="transmembrane region" description="Helical" evidence="10">
    <location>
        <begin position="26"/>
        <end position="42"/>
    </location>
</feature>
<feature type="transmembrane region" description="Helical" evidence="10">
    <location>
        <begin position="271"/>
        <end position="290"/>
    </location>
</feature>
<keyword evidence="6" id="KW-0915">Sodium</keyword>
<feature type="domain" description="Cation/H+ exchanger transmembrane" evidence="11">
    <location>
        <begin position="10"/>
        <end position="446"/>
    </location>
</feature>
<evidence type="ECO:0000256" key="1">
    <source>
        <dbReference type="ARBA" id="ARBA00004651"/>
    </source>
</evidence>